<sequence>MKLSDKLIGLLIGLMKNSAQKGNLANSGLVLEDNKLLASAESLVASGHDATAHSERVLVAKVCRLKKQQLYARVADDFRC</sequence>
<dbReference type="AlphaFoldDB" id="A0A1F7GB36"/>
<dbReference type="SUPFAM" id="SSF53927">
    <property type="entry name" value="Cytidine deaminase-like"/>
    <property type="match status" value="1"/>
</dbReference>
<dbReference type="InterPro" id="IPR016193">
    <property type="entry name" value="Cytidine_deaminase-like"/>
</dbReference>
<evidence type="ECO:0000313" key="2">
    <source>
        <dbReference type="Proteomes" id="UP000178372"/>
    </source>
</evidence>
<organism evidence="1 2">
    <name type="scientific">Candidatus Roizmanbacteria bacterium RIFCSPHIGHO2_01_FULL_39_12b</name>
    <dbReference type="NCBI Taxonomy" id="1802030"/>
    <lineage>
        <taxon>Bacteria</taxon>
        <taxon>Candidatus Roizmaniibacteriota</taxon>
    </lineage>
</organism>
<name>A0A1F7GB36_9BACT</name>
<dbReference type="Proteomes" id="UP000178372">
    <property type="component" value="Unassembled WGS sequence"/>
</dbReference>
<dbReference type="EMBL" id="MFZF01000020">
    <property type="protein sequence ID" value="OGK16131.1"/>
    <property type="molecule type" value="Genomic_DNA"/>
</dbReference>
<comment type="caution">
    <text evidence="1">The sequence shown here is derived from an EMBL/GenBank/DDBJ whole genome shotgun (WGS) entry which is preliminary data.</text>
</comment>
<accession>A0A1F7GB36</accession>
<gene>
    <name evidence="1" type="ORF">A2690_01695</name>
</gene>
<proteinExistence type="predicted"/>
<reference evidence="1 2" key="1">
    <citation type="journal article" date="2016" name="Nat. Commun.">
        <title>Thousands of microbial genomes shed light on interconnected biogeochemical processes in an aquifer system.</title>
        <authorList>
            <person name="Anantharaman K."/>
            <person name="Brown C.T."/>
            <person name="Hug L.A."/>
            <person name="Sharon I."/>
            <person name="Castelle C.J."/>
            <person name="Probst A.J."/>
            <person name="Thomas B.C."/>
            <person name="Singh A."/>
            <person name="Wilkins M.J."/>
            <person name="Karaoz U."/>
            <person name="Brodie E.L."/>
            <person name="Williams K.H."/>
            <person name="Hubbard S.S."/>
            <person name="Banfield J.F."/>
        </authorList>
    </citation>
    <scope>NUCLEOTIDE SEQUENCE [LARGE SCALE GENOMIC DNA]</scope>
</reference>
<dbReference type="GO" id="GO:0003824">
    <property type="term" value="F:catalytic activity"/>
    <property type="evidence" value="ECO:0007669"/>
    <property type="project" value="InterPro"/>
</dbReference>
<evidence type="ECO:0000313" key="1">
    <source>
        <dbReference type="EMBL" id="OGK16131.1"/>
    </source>
</evidence>
<protein>
    <submittedName>
        <fullName evidence="1">Uncharacterized protein</fullName>
    </submittedName>
</protein>